<comment type="caution">
    <text evidence="2">The sequence shown here is derived from an EMBL/GenBank/DDBJ whole genome shotgun (WGS) entry which is preliminary data.</text>
</comment>
<reference evidence="2" key="1">
    <citation type="journal article" date="2014" name="Front. Microbiol.">
        <title>High frequency of phylogenetically diverse reductive dehalogenase-homologous genes in deep subseafloor sedimentary metagenomes.</title>
        <authorList>
            <person name="Kawai M."/>
            <person name="Futagami T."/>
            <person name="Toyoda A."/>
            <person name="Takaki Y."/>
            <person name="Nishi S."/>
            <person name="Hori S."/>
            <person name="Arai W."/>
            <person name="Tsubouchi T."/>
            <person name="Morono Y."/>
            <person name="Uchiyama I."/>
            <person name="Ito T."/>
            <person name="Fujiyama A."/>
            <person name="Inagaki F."/>
            <person name="Takami H."/>
        </authorList>
    </citation>
    <scope>NUCLEOTIDE SEQUENCE</scope>
    <source>
        <strain evidence="2">Expedition CK06-06</strain>
    </source>
</reference>
<dbReference type="AlphaFoldDB" id="X1M8T7"/>
<protein>
    <submittedName>
        <fullName evidence="2">Uncharacterized protein</fullName>
    </submittedName>
</protein>
<dbReference type="EMBL" id="BARV01019149">
    <property type="protein sequence ID" value="GAI27703.1"/>
    <property type="molecule type" value="Genomic_DNA"/>
</dbReference>
<sequence length="146" mass="16981">MDMARSMNSKQNESDTFHEAIKRSHATLEYMGLVSWSIISRSSTAIIDGVQKINETVTRNVCKPFEDITHVTRTIFGKKAYVDEKIKGIEETIKKLEERLAFLEKHGVRIPEGDYQEKKKELDKERKDILSLIVEENKRLRDLLKT</sequence>
<keyword evidence="1" id="KW-0175">Coiled coil</keyword>
<gene>
    <name evidence="2" type="ORF">S06H3_32230</name>
</gene>
<accession>X1M8T7</accession>
<evidence type="ECO:0000313" key="2">
    <source>
        <dbReference type="EMBL" id="GAI27703.1"/>
    </source>
</evidence>
<feature type="coiled-coil region" evidence="1">
    <location>
        <begin position="79"/>
        <end position="135"/>
    </location>
</feature>
<evidence type="ECO:0000256" key="1">
    <source>
        <dbReference type="SAM" id="Coils"/>
    </source>
</evidence>
<name>X1M8T7_9ZZZZ</name>
<proteinExistence type="predicted"/>
<organism evidence="2">
    <name type="scientific">marine sediment metagenome</name>
    <dbReference type="NCBI Taxonomy" id="412755"/>
    <lineage>
        <taxon>unclassified sequences</taxon>
        <taxon>metagenomes</taxon>
        <taxon>ecological metagenomes</taxon>
    </lineage>
</organism>